<dbReference type="RefSeq" id="WP_259660135.1">
    <property type="nucleotide sequence ID" value="NZ_JAHXRI010000006.1"/>
</dbReference>
<name>A0A953NAI3_9BURK</name>
<dbReference type="Gene3D" id="1.10.10.10">
    <property type="entry name" value="Winged helix-like DNA-binding domain superfamily/Winged helix DNA-binding domain"/>
    <property type="match status" value="1"/>
</dbReference>
<keyword evidence="3" id="KW-0804">Transcription</keyword>
<dbReference type="PROSITE" id="PS51077">
    <property type="entry name" value="HTH_ICLR"/>
    <property type="match status" value="1"/>
</dbReference>
<organism evidence="6 7">
    <name type="scientific">Zwartia hollandica</name>
    <dbReference type="NCBI Taxonomy" id="324606"/>
    <lineage>
        <taxon>Bacteria</taxon>
        <taxon>Pseudomonadati</taxon>
        <taxon>Pseudomonadota</taxon>
        <taxon>Betaproteobacteria</taxon>
        <taxon>Burkholderiales</taxon>
        <taxon>Alcaligenaceae</taxon>
        <taxon>Zwartia</taxon>
    </lineage>
</organism>
<dbReference type="InterPro" id="IPR014757">
    <property type="entry name" value="Tscrpt_reg_IclR_C"/>
</dbReference>
<dbReference type="Pfam" id="PF01614">
    <property type="entry name" value="IclR_C"/>
    <property type="match status" value="1"/>
</dbReference>
<evidence type="ECO:0000256" key="1">
    <source>
        <dbReference type="ARBA" id="ARBA00023015"/>
    </source>
</evidence>
<dbReference type="EMBL" id="JAHXRI010000006">
    <property type="protein sequence ID" value="MBZ1349711.1"/>
    <property type="molecule type" value="Genomic_DNA"/>
</dbReference>
<dbReference type="AlphaFoldDB" id="A0A953NAI3"/>
<dbReference type="Proteomes" id="UP000739565">
    <property type="component" value="Unassembled WGS sequence"/>
</dbReference>
<accession>A0A953NAI3</accession>
<dbReference type="GO" id="GO:0003677">
    <property type="term" value="F:DNA binding"/>
    <property type="evidence" value="ECO:0007669"/>
    <property type="project" value="UniProtKB-KW"/>
</dbReference>
<evidence type="ECO:0000259" key="5">
    <source>
        <dbReference type="PROSITE" id="PS51078"/>
    </source>
</evidence>
<dbReference type="CDD" id="cd00090">
    <property type="entry name" value="HTH_ARSR"/>
    <property type="match status" value="1"/>
</dbReference>
<protein>
    <submittedName>
        <fullName evidence="6">IclR family transcriptional regulator</fullName>
    </submittedName>
</protein>
<dbReference type="PANTHER" id="PTHR30136:SF24">
    <property type="entry name" value="HTH-TYPE TRANSCRIPTIONAL REPRESSOR ALLR"/>
    <property type="match status" value="1"/>
</dbReference>
<evidence type="ECO:0000313" key="7">
    <source>
        <dbReference type="Proteomes" id="UP000739565"/>
    </source>
</evidence>
<dbReference type="SMART" id="SM00346">
    <property type="entry name" value="HTH_ICLR"/>
    <property type="match status" value="1"/>
</dbReference>
<dbReference type="InterPro" id="IPR005471">
    <property type="entry name" value="Tscrpt_reg_IclR_N"/>
</dbReference>
<proteinExistence type="predicted"/>
<feature type="domain" description="IclR-ED" evidence="5">
    <location>
        <begin position="87"/>
        <end position="268"/>
    </location>
</feature>
<dbReference type="Gene3D" id="3.30.450.40">
    <property type="match status" value="1"/>
</dbReference>
<dbReference type="GO" id="GO:0003700">
    <property type="term" value="F:DNA-binding transcription factor activity"/>
    <property type="evidence" value="ECO:0007669"/>
    <property type="project" value="TreeGrafter"/>
</dbReference>
<dbReference type="SUPFAM" id="SSF55781">
    <property type="entry name" value="GAF domain-like"/>
    <property type="match status" value="1"/>
</dbReference>
<evidence type="ECO:0000313" key="6">
    <source>
        <dbReference type="EMBL" id="MBZ1349711.1"/>
    </source>
</evidence>
<keyword evidence="1" id="KW-0805">Transcription regulation</keyword>
<sequence>MIKQTTKRPAATPQPKPVVRTRAVPAVSRAIAILRLLGKVKEPMGVNAIAQALDLIPSTCLHILRTLVDEKLISVDRDTKRYRLGMGVLTLARSAREANAFPLTVQSGLDRLSSKWGVTAIGVDVTDQEQMVVVALSRSSLPFRLHVDVGSVFPALLSATGRLVAAFGGQPMPELKRRFQKLRWDKPMDFEAWYKEVVFAQKHHYSIDRNTYIAGLHIAAVPVLDDADRIAQTIVCASLADQLTKSQQLELVTAMQKEARLLVRPKFD</sequence>
<dbReference type="GO" id="GO:0045892">
    <property type="term" value="P:negative regulation of DNA-templated transcription"/>
    <property type="evidence" value="ECO:0007669"/>
    <property type="project" value="TreeGrafter"/>
</dbReference>
<dbReference type="PROSITE" id="PS51078">
    <property type="entry name" value="ICLR_ED"/>
    <property type="match status" value="1"/>
</dbReference>
<evidence type="ECO:0000259" key="4">
    <source>
        <dbReference type="PROSITE" id="PS51077"/>
    </source>
</evidence>
<dbReference type="InterPro" id="IPR050707">
    <property type="entry name" value="HTH_MetabolicPath_Reg"/>
</dbReference>
<comment type="caution">
    <text evidence="6">The sequence shown here is derived from an EMBL/GenBank/DDBJ whole genome shotgun (WGS) entry which is preliminary data.</text>
</comment>
<evidence type="ECO:0000256" key="3">
    <source>
        <dbReference type="ARBA" id="ARBA00023163"/>
    </source>
</evidence>
<dbReference type="InterPro" id="IPR011991">
    <property type="entry name" value="ArsR-like_HTH"/>
</dbReference>
<dbReference type="InterPro" id="IPR029016">
    <property type="entry name" value="GAF-like_dom_sf"/>
</dbReference>
<keyword evidence="2" id="KW-0238">DNA-binding</keyword>
<feature type="domain" description="HTH iclR-type" evidence="4">
    <location>
        <begin position="24"/>
        <end position="86"/>
    </location>
</feature>
<keyword evidence="7" id="KW-1185">Reference proteome</keyword>
<dbReference type="Pfam" id="PF09339">
    <property type="entry name" value="HTH_IclR"/>
    <property type="match status" value="1"/>
</dbReference>
<dbReference type="PANTHER" id="PTHR30136">
    <property type="entry name" value="HELIX-TURN-HELIX TRANSCRIPTIONAL REGULATOR, ICLR FAMILY"/>
    <property type="match status" value="1"/>
</dbReference>
<dbReference type="InterPro" id="IPR036388">
    <property type="entry name" value="WH-like_DNA-bd_sf"/>
</dbReference>
<evidence type="ECO:0000256" key="2">
    <source>
        <dbReference type="ARBA" id="ARBA00023125"/>
    </source>
</evidence>
<dbReference type="InterPro" id="IPR036390">
    <property type="entry name" value="WH_DNA-bd_sf"/>
</dbReference>
<dbReference type="SUPFAM" id="SSF46785">
    <property type="entry name" value="Winged helix' DNA-binding domain"/>
    <property type="match status" value="1"/>
</dbReference>
<gene>
    <name evidence="6" type="ORF">KZZ10_03555</name>
</gene>
<reference evidence="6" key="1">
    <citation type="submission" date="2021-07" db="EMBL/GenBank/DDBJ databases">
        <title>New genus and species of the family Alcaligenaceae.</title>
        <authorList>
            <person name="Hahn M.W."/>
        </authorList>
    </citation>
    <scope>NUCLEOTIDE SEQUENCE</scope>
    <source>
        <strain evidence="6">LF4-65</strain>
    </source>
</reference>